<comment type="caution">
    <text evidence="4">The sequence shown here is derived from an EMBL/GenBank/DDBJ whole genome shotgun (WGS) entry which is preliminary data.</text>
</comment>
<feature type="domain" description="NADH:flavin oxidoreductase/NADH oxidase N-terminal" evidence="3">
    <location>
        <begin position="7"/>
        <end position="333"/>
    </location>
</feature>
<dbReference type="Pfam" id="PF00724">
    <property type="entry name" value="Oxidored_FMN"/>
    <property type="match status" value="1"/>
</dbReference>
<protein>
    <submittedName>
        <fullName evidence="4">Probable NADH-dependent flavin oxidoreductase YqiG YqiG</fullName>
    </submittedName>
</protein>
<dbReference type="PANTHER" id="PTHR43656">
    <property type="entry name" value="BINDING OXIDOREDUCTASE, PUTATIVE (AFU_ORTHOLOGUE AFUA_2G08260)-RELATED"/>
    <property type="match status" value="1"/>
</dbReference>
<organism evidence="4 5">
    <name type="scientific">Thermobacillus xylanilyticus</name>
    <dbReference type="NCBI Taxonomy" id="76633"/>
    <lineage>
        <taxon>Bacteria</taxon>
        <taxon>Bacillati</taxon>
        <taxon>Bacillota</taxon>
        <taxon>Bacilli</taxon>
        <taxon>Bacillales</taxon>
        <taxon>Paenibacillaceae</taxon>
        <taxon>Thermobacillus</taxon>
    </lineage>
</organism>
<keyword evidence="2" id="KW-0560">Oxidoreductase</keyword>
<keyword evidence="1" id="KW-0285">Flavoprotein</keyword>
<dbReference type="Gene3D" id="3.20.20.70">
    <property type="entry name" value="Aldolase class I"/>
    <property type="match status" value="1"/>
</dbReference>
<dbReference type="PANTHER" id="PTHR43656:SF2">
    <property type="entry name" value="BINDING OXIDOREDUCTASE, PUTATIVE (AFU_ORTHOLOGUE AFUA_2G08260)-RELATED"/>
    <property type="match status" value="1"/>
</dbReference>
<gene>
    <name evidence="4" type="primary">Txxe 3935-yqiG</name>
    <name evidence="4" type="ORF">TXXE_04465</name>
</gene>
<dbReference type="RefSeq" id="WP_213483650.1">
    <property type="nucleotide sequence ID" value="NZ_CAJRAY010000019.1"/>
</dbReference>
<proteinExistence type="predicted"/>
<evidence type="ECO:0000313" key="5">
    <source>
        <dbReference type="Proteomes" id="UP000681526"/>
    </source>
</evidence>
<reference evidence="4 5" key="1">
    <citation type="submission" date="2021-04" db="EMBL/GenBank/DDBJ databases">
        <authorList>
            <person name="Rakotoarivonina H."/>
        </authorList>
    </citation>
    <scope>NUCLEOTIDE SEQUENCE [LARGE SCALE GENOMIC DNA]</scope>
    <source>
        <strain evidence="4 5">XE</strain>
    </source>
</reference>
<dbReference type="Proteomes" id="UP000681526">
    <property type="component" value="Unassembled WGS sequence"/>
</dbReference>
<dbReference type="InterPro" id="IPR051799">
    <property type="entry name" value="NADH_flavin_oxidoreductase"/>
</dbReference>
<dbReference type="CDD" id="cd04735">
    <property type="entry name" value="OYE_like_4_FMN"/>
    <property type="match status" value="1"/>
</dbReference>
<evidence type="ECO:0000259" key="3">
    <source>
        <dbReference type="Pfam" id="PF00724"/>
    </source>
</evidence>
<dbReference type="EMBL" id="CAJRAY010000019">
    <property type="protein sequence ID" value="CAG5080729.1"/>
    <property type="molecule type" value="Genomic_DNA"/>
</dbReference>
<dbReference type="InterPro" id="IPR013785">
    <property type="entry name" value="Aldolase_TIM"/>
</dbReference>
<dbReference type="InterPro" id="IPR001155">
    <property type="entry name" value="OxRdtase_FMN_N"/>
</dbReference>
<evidence type="ECO:0000256" key="2">
    <source>
        <dbReference type="ARBA" id="ARBA00023002"/>
    </source>
</evidence>
<evidence type="ECO:0000313" key="4">
    <source>
        <dbReference type="EMBL" id="CAG5080729.1"/>
    </source>
</evidence>
<keyword evidence="5" id="KW-1185">Reference proteome</keyword>
<name>A0ABM8V1C9_THEXY</name>
<sequence>MKESFQSLFKPFVFANGVRLSNRIVMAPMTHSSSNADGTVSEAELRYYARRAGNAGMVITGSAAVAPNGGFPGSAAADRDELIPGLSALAAAIQGKGAKAVLQIAHGGRKCPPFIPDIVSASPVPEREGAVVPRELAEEEIRAIVRAFGEATRRAIQAGFDGVEIHGANGFLIQQFFSPHANRRNDKWGGSLENRMAFPLDVIREVKRVAALHADKPFVIGYRLTPEETLTPGITLADTLELVEAIAAERLDYLHVSQNDFWSVPNGESGGRTYVEIIQERAGGQIPVIGAGSIRAAEEAVRALQSGIPLIALGRELVMEPDWLEKIAQGRENEIRTTLSRHDQHRLAIPDPLWGIIMRVPGWFPVEPEA</sequence>
<accession>A0ABM8V1C9</accession>
<dbReference type="SUPFAM" id="SSF51395">
    <property type="entry name" value="FMN-linked oxidoreductases"/>
    <property type="match status" value="1"/>
</dbReference>
<evidence type="ECO:0000256" key="1">
    <source>
        <dbReference type="ARBA" id="ARBA00022630"/>
    </source>
</evidence>